<keyword evidence="4" id="KW-0401">Integrin</keyword>
<dbReference type="PROSITE" id="PS00243">
    <property type="entry name" value="I_EGF_1"/>
    <property type="match status" value="1"/>
</dbReference>
<dbReference type="InterPro" id="IPR032695">
    <property type="entry name" value="Integrin_dom_sf"/>
</dbReference>
<dbReference type="Gene3D" id="2.60.40.1510">
    <property type="entry name" value="ntegrin, alpha v. Chain A, domain 3"/>
    <property type="match status" value="1"/>
</dbReference>
<dbReference type="SMART" id="SM00181">
    <property type="entry name" value="EGF"/>
    <property type="match status" value="2"/>
</dbReference>
<keyword evidence="10" id="KW-1185">Reference proteome</keyword>
<evidence type="ECO:0000256" key="2">
    <source>
        <dbReference type="ARBA" id="ARBA00022729"/>
    </source>
</evidence>
<dbReference type="InterPro" id="IPR015812">
    <property type="entry name" value="Integrin_bsu"/>
</dbReference>
<dbReference type="GO" id="GO:0007160">
    <property type="term" value="P:cell-matrix adhesion"/>
    <property type="evidence" value="ECO:0007669"/>
    <property type="project" value="TreeGrafter"/>
</dbReference>
<dbReference type="InterPro" id="IPR000742">
    <property type="entry name" value="EGF"/>
</dbReference>
<dbReference type="GO" id="GO:0005925">
    <property type="term" value="C:focal adhesion"/>
    <property type="evidence" value="ECO:0007669"/>
    <property type="project" value="TreeGrafter"/>
</dbReference>
<dbReference type="OrthoDB" id="410592at2759"/>
<dbReference type="Proteomes" id="UP000728032">
    <property type="component" value="Unassembled WGS sequence"/>
</dbReference>
<dbReference type="InterPro" id="IPR057243">
    <property type="entry name" value="Integrin_I-EGF_CS"/>
</dbReference>
<keyword evidence="2" id="KW-0732">Signal</keyword>
<dbReference type="GO" id="GO:0008305">
    <property type="term" value="C:integrin complex"/>
    <property type="evidence" value="ECO:0007669"/>
    <property type="project" value="TreeGrafter"/>
</dbReference>
<dbReference type="GO" id="GO:0033627">
    <property type="term" value="P:cell adhesion mediated by integrin"/>
    <property type="evidence" value="ECO:0007669"/>
    <property type="project" value="TreeGrafter"/>
</dbReference>
<dbReference type="Gene3D" id="2.10.25.10">
    <property type="entry name" value="Laminin"/>
    <property type="match status" value="2"/>
</dbReference>
<evidence type="ECO:0000256" key="5">
    <source>
        <dbReference type="ARBA" id="ARBA00023136"/>
    </source>
</evidence>
<proteinExistence type="predicted"/>
<dbReference type="GO" id="GO:0009986">
    <property type="term" value="C:cell surface"/>
    <property type="evidence" value="ECO:0007669"/>
    <property type="project" value="TreeGrafter"/>
</dbReference>
<protein>
    <recommendedName>
        <fullName evidence="8">EGF-like domain-containing protein</fullName>
    </recommendedName>
</protein>
<accession>A0A7R9QS75</accession>
<evidence type="ECO:0000256" key="3">
    <source>
        <dbReference type="ARBA" id="ARBA00022737"/>
    </source>
</evidence>
<evidence type="ECO:0000256" key="4">
    <source>
        <dbReference type="ARBA" id="ARBA00023037"/>
    </source>
</evidence>
<dbReference type="GO" id="GO:0007157">
    <property type="term" value="P:heterophilic cell-cell adhesion via plasma membrane cell adhesion molecules"/>
    <property type="evidence" value="ECO:0007669"/>
    <property type="project" value="UniProtKB-ARBA"/>
</dbReference>
<dbReference type="PANTHER" id="PTHR10082">
    <property type="entry name" value="INTEGRIN BETA SUBUNIT"/>
    <property type="match status" value="1"/>
</dbReference>
<feature type="domain" description="EGF-like" evidence="8">
    <location>
        <begin position="199"/>
        <end position="232"/>
    </location>
</feature>
<dbReference type="PANTHER" id="PTHR10082:SF60">
    <property type="entry name" value="INTEGRIN BETA-PS"/>
    <property type="match status" value="1"/>
</dbReference>
<dbReference type="GO" id="GO:0005178">
    <property type="term" value="F:integrin binding"/>
    <property type="evidence" value="ECO:0007669"/>
    <property type="project" value="TreeGrafter"/>
</dbReference>
<dbReference type="GO" id="GO:0016477">
    <property type="term" value="P:cell migration"/>
    <property type="evidence" value="ECO:0007669"/>
    <property type="project" value="TreeGrafter"/>
</dbReference>
<evidence type="ECO:0000259" key="8">
    <source>
        <dbReference type="SMART" id="SM00181"/>
    </source>
</evidence>
<name>A0A7R9QS75_9ACAR</name>
<evidence type="ECO:0000256" key="6">
    <source>
        <dbReference type="ARBA" id="ARBA00023157"/>
    </source>
</evidence>
<keyword evidence="5" id="KW-0472">Membrane</keyword>
<organism evidence="9">
    <name type="scientific">Oppiella nova</name>
    <dbReference type="NCBI Taxonomy" id="334625"/>
    <lineage>
        <taxon>Eukaryota</taxon>
        <taxon>Metazoa</taxon>
        <taxon>Ecdysozoa</taxon>
        <taxon>Arthropoda</taxon>
        <taxon>Chelicerata</taxon>
        <taxon>Arachnida</taxon>
        <taxon>Acari</taxon>
        <taxon>Acariformes</taxon>
        <taxon>Sarcoptiformes</taxon>
        <taxon>Oribatida</taxon>
        <taxon>Brachypylina</taxon>
        <taxon>Oppioidea</taxon>
        <taxon>Oppiidae</taxon>
        <taxon>Oppiella</taxon>
    </lineage>
</organism>
<evidence type="ECO:0000256" key="7">
    <source>
        <dbReference type="ARBA" id="ARBA00023180"/>
    </source>
</evidence>
<keyword evidence="3" id="KW-0677">Repeat</keyword>
<reference evidence="9" key="1">
    <citation type="submission" date="2020-11" db="EMBL/GenBank/DDBJ databases">
        <authorList>
            <person name="Tran Van P."/>
        </authorList>
    </citation>
    <scope>NUCLEOTIDE SEQUENCE</scope>
</reference>
<dbReference type="GO" id="GO:0007229">
    <property type="term" value="P:integrin-mediated signaling pathway"/>
    <property type="evidence" value="ECO:0007669"/>
    <property type="project" value="UniProtKB-KW"/>
</dbReference>
<comment type="subcellular location">
    <subcellularLocation>
        <location evidence="1">Membrane</location>
        <topology evidence="1">Single-pass type I membrane protein</topology>
    </subcellularLocation>
</comment>
<dbReference type="AlphaFoldDB" id="A0A7R9QS75"/>
<keyword evidence="7" id="KW-0325">Glycoprotein</keyword>
<feature type="domain" description="EGF-like" evidence="8">
    <location>
        <begin position="237"/>
        <end position="272"/>
    </location>
</feature>
<evidence type="ECO:0000313" key="10">
    <source>
        <dbReference type="Proteomes" id="UP000728032"/>
    </source>
</evidence>
<evidence type="ECO:0000313" key="9">
    <source>
        <dbReference type="EMBL" id="CAD7655905.1"/>
    </source>
</evidence>
<sequence>MIGPQMTVRTILDKEFSKKFGSIVQLKPQKHRLSMRNNSSWRIPIHFRQADDYPMDLMNIRSSVELRVERISDFIEIDLHSKCETETEMKTNKCTFKGRPDITFFADIRVKSCPADRSLWEQKIKIGLTNINESVEIDLQMLCECECEKPDKIVKNSAECHNAGTFACGICAACNGNRAGEQCECDLEKPIVHKDPDARCKHKDIFRICSGRGRCECFQCSCDYGFSGDYCQYDDSNCHPDNDKDLKICNGNGRCIESKCNCTKGYTGKYCDCPTDPSWCSQTVNGQQKEWDQQINNSADTEGVVNEKLYAHMKSELKDRPSSPEVLWRMTILTTSHDIEDQDSLSDHSLNPNIVSMSSLSERYKT</sequence>
<dbReference type="SUPFAM" id="SSF69179">
    <property type="entry name" value="Integrin domains"/>
    <property type="match status" value="1"/>
</dbReference>
<keyword evidence="6" id="KW-1015">Disulfide bond</keyword>
<dbReference type="EMBL" id="CAJPVJ010010236">
    <property type="protein sequence ID" value="CAG2173092.1"/>
    <property type="molecule type" value="Genomic_DNA"/>
</dbReference>
<dbReference type="EMBL" id="OC925061">
    <property type="protein sequence ID" value="CAD7655905.1"/>
    <property type="molecule type" value="Genomic_DNA"/>
</dbReference>
<evidence type="ECO:0000256" key="1">
    <source>
        <dbReference type="ARBA" id="ARBA00004479"/>
    </source>
</evidence>
<gene>
    <name evidence="9" type="ORF">ONB1V03_LOCUS12545</name>
</gene>